<dbReference type="EMBL" id="MHSZ01000001">
    <property type="protein sequence ID" value="OHA54140.1"/>
    <property type="molecule type" value="Genomic_DNA"/>
</dbReference>
<dbReference type="Proteomes" id="UP000177865">
    <property type="component" value="Unassembled WGS sequence"/>
</dbReference>
<dbReference type="GO" id="GO:0016301">
    <property type="term" value="F:kinase activity"/>
    <property type="evidence" value="ECO:0007669"/>
    <property type="project" value="InterPro"/>
</dbReference>
<accession>A0A1G2Q0N6</accession>
<evidence type="ECO:0000313" key="2">
    <source>
        <dbReference type="EMBL" id="OHA54140.1"/>
    </source>
</evidence>
<evidence type="ECO:0000313" key="3">
    <source>
        <dbReference type="Proteomes" id="UP000177865"/>
    </source>
</evidence>
<dbReference type="SUPFAM" id="SSF140931">
    <property type="entry name" value="Fic-like"/>
    <property type="match status" value="1"/>
</dbReference>
<organism evidence="2 3">
    <name type="scientific">Candidatus Terrybacteria bacterium RIFCSPLOWO2_01_FULL_58_14</name>
    <dbReference type="NCBI Taxonomy" id="1802369"/>
    <lineage>
        <taxon>Bacteria</taxon>
        <taxon>Candidatus Terryibacteriota</taxon>
    </lineage>
</organism>
<reference evidence="2 3" key="1">
    <citation type="journal article" date="2016" name="Nat. Commun.">
        <title>Thousands of microbial genomes shed light on interconnected biogeochemical processes in an aquifer system.</title>
        <authorList>
            <person name="Anantharaman K."/>
            <person name="Brown C.T."/>
            <person name="Hug L.A."/>
            <person name="Sharon I."/>
            <person name="Castelle C.J."/>
            <person name="Probst A.J."/>
            <person name="Thomas B.C."/>
            <person name="Singh A."/>
            <person name="Wilkins M.J."/>
            <person name="Karaoz U."/>
            <person name="Brodie E.L."/>
            <person name="Williams K.H."/>
            <person name="Hubbard S.S."/>
            <person name="Banfield J.F."/>
        </authorList>
    </citation>
    <scope>NUCLEOTIDE SEQUENCE [LARGE SCALE GENOMIC DNA]</scope>
</reference>
<dbReference type="InterPro" id="IPR006440">
    <property type="entry name" value="Doc"/>
</dbReference>
<sequence>MRYLSGREVLLMHARIVDETGGAHGVRDTGLLQSALERPRMTVAGKDAYRTVHEKAAAYVDSIARRHAFVDGNKRTAVVAAARFLFLNGYELTATNEEVEAFVLDVAVGKRDLPEAAAWLKMHTRNMRAKR</sequence>
<dbReference type="PANTHER" id="PTHR39426:SF1">
    <property type="entry name" value="HOMOLOGY TO DEATH-ON-CURING PROTEIN OF PHAGE P1"/>
    <property type="match status" value="1"/>
</dbReference>
<dbReference type="Pfam" id="PF02661">
    <property type="entry name" value="Fic"/>
    <property type="match status" value="1"/>
</dbReference>
<proteinExistence type="predicted"/>
<dbReference type="PROSITE" id="PS51459">
    <property type="entry name" value="FIDO"/>
    <property type="match status" value="1"/>
</dbReference>
<name>A0A1G2Q0N6_9BACT</name>
<dbReference type="InterPro" id="IPR036597">
    <property type="entry name" value="Fido-like_dom_sf"/>
</dbReference>
<gene>
    <name evidence="2" type="ORF">A2991_02580</name>
</gene>
<comment type="caution">
    <text evidence="2">The sequence shown here is derived from an EMBL/GenBank/DDBJ whole genome shotgun (WGS) entry which is preliminary data.</text>
</comment>
<dbReference type="PANTHER" id="PTHR39426">
    <property type="entry name" value="HOMOLOGY TO DEATH-ON-CURING PROTEIN OF PHAGE P1"/>
    <property type="match status" value="1"/>
</dbReference>
<evidence type="ECO:0000259" key="1">
    <source>
        <dbReference type="PROSITE" id="PS51459"/>
    </source>
</evidence>
<dbReference type="InterPro" id="IPR053737">
    <property type="entry name" value="Type_II_TA_Toxin"/>
</dbReference>
<dbReference type="Gene3D" id="1.20.120.1870">
    <property type="entry name" value="Fic/DOC protein, Fido domain"/>
    <property type="match status" value="1"/>
</dbReference>
<dbReference type="InterPro" id="IPR003812">
    <property type="entry name" value="Fido"/>
</dbReference>
<protein>
    <recommendedName>
        <fullName evidence="1">Fido domain-containing protein</fullName>
    </recommendedName>
</protein>
<dbReference type="NCBIfam" id="TIGR01550">
    <property type="entry name" value="DOC_P1"/>
    <property type="match status" value="1"/>
</dbReference>
<dbReference type="AlphaFoldDB" id="A0A1G2Q0N6"/>
<dbReference type="PIRSF" id="PIRSF018297">
    <property type="entry name" value="Doc"/>
    <property type="match status" value="1"/>
</dbReference>
<feature type="domain" description="Fido" evidence="1">
    <location>
        <begin position="4"/>
        <end position="122"/>
    </location>
</feature>